<evidence type="ECO:0000313" key="1">
    <source>
        <dbReference type="EMBL" id="MEJ7138487.1"/>
    </source>
</evidence>
<accession>A0ACC6P2Q0</accession>
<keyword evidence="2" id="KW-1185">Reference proteome</keyword>
<sequence length="136" mass="14627">MANYKIEEVEGIGPVTGEKLRAQGVTNTDGLLKATTTPAQRKALAAATGMSEAQVLKFANMVDLFRINGVGAQFAELLQASGVNTVVELSKRNAANLAAALETLNAEKKLTRRVPTEAEVTQWVEEAKTLPRVLQY</sequence>
<evidence type="ECO:0000313" key="2">
    <source>
        <dbReference type="Proteomes" id="UP001364695"/>
    </source>
</evidence>
<dbReference type="EMBL" id="JAWDIE010000011">
    <property type="protein sequence ID" value="MEJ7138487.1"/>
    <property type="molecule type" value="Genomic_DNA"/>
</dbReference>
<proteinExistence type="predicted"/>
<gene>
    <name evidence="1" type="ORF">RV045_08595</name>
</gene>
<protein>
    <submittedName>
        <fullName evidence="1">DUF4332 domain-containing protein</fullName>
    </submittedName>
</protein>
<comment type="caution">
    <text evidence="1">The sequence shown here is derived from an EMBL/GenBank/DDBJ whole genome shotgun (WGS) entry which is preliminary data.</text>
</comment>
<name>A0ACC6P2Q0_9BURK</name>
<organism evidence="1 2">
    <name type="scientific">Amphibiibacter pelophylacis</name>
    <dbReference type="NCBI Taxonomy" id="1799477"/>
    <lineage>
        <taxon>Bacteria</taxon>
        <taxon>Pseudomonadati</taxon>
        <taxon>Pseudomonadota</taxon>
        <taxon>Betaproteobacteria</taxon>
        <taxon>Burkholderiales</taxon>
        <taxon>Sphaerotilaceae</taxon>
        <taxon>Amphibiibacter</taxon>
    </lineage>
</organism>
<dbReference type="Proteomes" id="UP001364695">
    <property type="component" value="Unassembled WGS sequence"/>
</dbReference>
<reference evidence="1" key="1">
    <citation type="submission" date="2023-10" db="EMBL/GenBank/DDBJ databases">
        <title>Amphibacter perezi, gen. nov., sp. nov. a novel taxa of the family Comamonadaceae, class Betaproteobacteria isolated from the skin microbiota of Pelophylax perezi from different populations.</title>
        <authorList>
            <person name="Costa S."/>
            <person name="Proenca D.N."/>
            <person name="Lopes I."/>
            <person name="Morais P.V."/>
        </authorList>
    </citation>
    <scope>NUCLEOTIDE SEQUENCE</scope>
    <source>
        <strain evidence="1">SL12-8</strain>
    </source>
</reference>